<dbReference type="NCBIfam" id="TIGR01764">
    <property type="entry name" value="excise"/>
    <property type="match status" value="1"/>
</dbReference>
<name>A0AA45WSJ9_9CLOT</name>
<dbReference type="RefSeq" id="WP_283407451.1">
    <property type="nucleotide sequence ID" value="NZ_FXUF01000001.1"/>
</dbReference>
<dbReference type="Pfam" id="PF12728">
    <property type="entry name" value="HTH_17"/>
    <property type="match status" value="1"/>
</dbReference>
<dbReference type="InterPro" id="IPR010093">
    <property type="entry name" value="SinI_DNA-bd"/>
</dbReference>
<dbReference type="EMBL" id="FXUF01000001">
    <property type="protein sequence ID" value="SMP38333.1"/>
    <property type="molecule type" value="Genomic_DNA"/>
</dbReference>
<feature type="domain" description="Helix-turn-helix" evidence="1">
    <location>
        <begin position="3"/>
        <end position="51"/>
    </location>
</feature>
<accession>A0AA45WSJ9</accession>
<proteinExistence type="predicted"/>
<keyword evidence="3" id="KW-1185">Reference proteome</keyword>
<reference evidence="2" key="1">
    <citation type="submission" date="2017-05" db="EMBL/GenBank/DDBJ databases">
        <authorList>
            <person name="Varghese N."/>
            <person name="Submissions S."/>
        </authorList>
    </citation>
    <scope>NUCLEOTIDE SEQUENCE</scope>
    <source>
        <strain evidence="2">Su22</strain>
    </source>
</reference>
<gene>
    <name evidence="2" type="ORF">SAMN06296020_10186</name>
</gene>
<dbReference type="AlphaFoldDB" id="A0AA45WSJ9"/>
<dbReference type="InterPro" id="IPR041657">
    <property type="entry name" value="HTH_17"/>
</dbReference>
<evidence type="ECO:0000313" key="3">
    <source>
        <dbReference type="Proteomes" id="UP001158066"/>
    </source>
</evidence>
<sequence>MTLYTVKQSADRLQVSTDTVYSLIHAKELPAARIRAQWRVRSTDLEEYIQRMITDDQEVEASTITIKTINVQKTTGARKAKG</sequence>
<dbReference type="GO" id="GO:0003677">
    <property type="term" value="F:DNA binding"/>
    <property type="evidence" value="ECO:0007669"/>
    <property type="project" value="InterPro"/>
</dbReference>
<evidence type="ECO:0000313" key="2">
    <source>
        <dbReference type="EMBL" id="SMP38333.1"/>
    </source>
</evidence>
<protein>
    <submittedName>
        <fullName evidence="2">DNA binding domain-containing protein, excisionase family</fullName>
    </submittedName>
</protein>
<organism evidence="2 3">
    <name type="scientific">Anoxynatronum buryatiense</name>
    <dbReference type="NCBI Taxonomy" id="489973"/>
    <lineage>
        <taxon>Bacteria</taxon>
        <taxon>Bacillati</taxon>
        <taxon>Bacillota</taxon>
        <taxon>Clostridia</taxon>
        <taxon>Eubacteriales</taxon>
        <taxon>Clostridiaceae</taxon>
        <taxon>Anoxynatronum</taxon>
    </lineage>
</organism>
<comment type="caution">
    <text evidence="2">The sequence shown here is derived from an EMBL/GenBank/DDBJ whole genome shotgun (WGS) entry which is preliminary data.</text>
</comment>
<evidence type="ECO:0000259" key="1">
    <source>
        <dbReference type="Pfam" id="PF12728"/>
    </source>
</evidence>
<dbReference type="Proteomes" id="UP001158066">
    <property type="component" value="Unassembled WGS sequence"/>
</dbReference>